<evidence type="ECO:0000313" key="2">
    <source>
        <dbReference type="Proteomes" id="UP001732700"/>
    </source>
</evidence>
<organism evidence="1 2">
    <name type="scientific">Avena sativa</name>
    <name type="common">Oat</name>
    <dbReference type="NCBI Taxonomy" id="4498"/>
    <lineage>
        <taxon>Eukaryota</taxon>
        <taxon>Viridiplantae</taxon>
        <taxon>Streptophyta</taxon>
        <taxon>Embryophyta</taxon>
        <taxon>Tracheophyta</taxon>
        <taxon>Spermatophyta</taxon>
        <taxon>Magnoliopsida</taxon>
        <taxon>Liliopsida</taxon>
        <taxon>Poales</taxon>
        <taxon>Poaceae</taxon>
        <taxon>BOP clade</taxon>
        <taxon>Pooideae</taxon>
        <taxon>Poodae</taxon>
        <taxon>Poeae</taxon>
        <taxon>Poeae Chloroplast Group 1 (Aveneae type)</taxon>
        <taxon>Aveninae</taxon>
        <taxon>Avena</taxon>
    </lineage>
</organism>
<proteinExistence type="predicted"/>
<reference evidence="1" key="2">
    <citation type="submission" date="2025-09" db="UniProtKB">
        <authorList>
            <consortium name="EnsemblPlants"/>
        </authorList>
    </citation>
    <scope>IDENTIFICATION</scope>
</reference>
<dbReference type="EnsemblPlants" id="AVESA.00010b.r2.3DG0533230.1">
    <property type="protein sequence ID" value="AVESA.00010b.r2.3DG0533230.1.CDS"/>
    <property type="gene ID" value="AVESA.00010b.r2.3DG0533230"/>
</dbReference>
<dbReference type="Proteomes" id="UP001732700">
    <property type="component" value="Chromosome 3D"/>
</dbReference>
<name>A0ACD5VXW1_AVESA</name>
<sequence>MVSRPTAEAEYRAMSICLREMLWMKGLLSELKILWRGPLNLWCDNKSAINIVNNPVQYDRTEHVENDRFFIKERLDEGTLKLSHVTSGECSLAYGYAFSIMISALHRGGYREEAKELAKEFEDQNATYDLVMLNTSLRAYCYTNDTECVMRMLKKMDEINISPDQITFNTLIRYFCKANIYHLAYATIEDMHTKGHQLNEELCSEVMVQLGEAGFPSEAFSVYNMMRYSKRTVCKSLHEKVLGILVPAGLLKDAYIVIKDNSDLISPRSLENFAGQFMTSGNINLINDVMKALNHSGWRISQDIFGRAIQRYIQKPDKKQLLLSFLDWMTGQGYSVDSSSRNLLLKNAQLFGQKQLIAEILSKQQAASRTTGQRKKMFAD</sequence>
<protein>
    <submittedName>
        <fullName evidence="1">Uncharacterized protein</fullName>
    </submittedName>
</protein>
<keyword evidence="2" id="KW-1185">Reference proteome</keyword>
<evidence type="ECO:0000313" key="1">
    <source>
        <dbReference type="EnsemblPlants" id="AVESA.00010b.r2.3DG0533230.1.CDS"/>
    </source>
</evidence>
<reference evidence="1" key="1">
    <citation type="submission" date="2021-05" db="EMBL/GenBank/DDBJ databases">
        <authorList>
            <person name="Scholz U."/>
            <person name="Mascher M."/>
            <person name="Fiebig A."/>
        </authorList>
    </citation>
    <scope>NUCLEOTIDE SEQUENCE [LARGE SCALE GENOMIC DNA]</scope>
</reference>
<accession>A0ACD5VXW1</accession>